<reference evidence="9 10" key="2">
    <citation type="journal article" date="2011" name="J. Bacteriol.">
        <title>Genomes of three methylotrophs from a single niche uncover genetic and metabolic divergence of Methylophilaceae.</title>
        <authorList>
            <person name="Lapidus A."/>
            <person name="Clum A."/>
            <person name="Labutti K."/>
            <person name="Kaluzhnaya M.G."/>
            <person name="Lim S."/>
            <person name="Beck D.A."/>
            <person name="Glavina Del Rio T."/>
            <person name="Nolan M."/>
            <person name="Mavromatis K."/>
            <person name="Huntemann M."/>
            <person name="Lucas S."/>
            <person name="Lidstrom M.E."/>
            <person name="Ivanova N."/>
            <person name="Chistoserdova L."/>
        </authorList>
    </citation>
    <scope>NUCLEOTIDE SEQUENCE [LARGE SCALE GENOMIC DNA]</scope>
    <source>
        <strain evidence="9 10">301</strain>
    </source>
</reference>
<dbReference type="eggNOG" id="COG0785">
    <property type="taxonomic scope" value="Bacteria"/>
</dbReference>
<keyword evidence="4" id="KW-0201">Cytochrome c-type biogenesis</keyword>
<feature type="transmembrane region" description="Helical" evidence="7">
    <location>
        <begin position="6"/>
        <end position="32"/>
    </location>
</feature>
<evidence type="ECO:0000259" key="8">
    <source>
        <dbReference type="Pfam" id="PF02683"/>
    </source>
</evidence>
<feature type="transmembrane region" description="Helical" evidence="7">
    <location>
        <begin position="199"/>
        <end position="219"/>
    </location>
</feature>
<dbReference type="OrthoDB" id="9811352at2"/>
<feature type="transmembrane region" description="Helical" evidence="7">
    <location>
        <begin position="44"/>
        <end position="68"/>
    </location>
</feature>
<proteinExistence type="inferred from homology"/>
<feature type="transmembrane region" description="Helical" evidence="7">
    <location>
        <begin position="74"/>
        <end position="91"/>
    </location>
</feature>
<dbReference type="GO" id="GO:0016020">
    <property type="term" value="C:membrane"/>
    <property type="evidence" value="ECO:0007669"/>
    <property type="project" value="UniProtKB-SubCell"/>
</dbReference>
<dbReference type="PANTHER" id="PTHR31272:SF9">
    <property type="entry name" value="BLL1027 PROTEIN"/>
    <property type="match status" value="1"/>
</dbReference>
<gene>
    <name evidence="9" type="ordered locus">M301_2072</name>
</gene>
<dbReference type="KEGG" id="meh:M301_2072"/>
<reference evidence="10" key="1">
    <citation type="submission" date="2010-05" db="EMBL/GenBank/DDBJ databases">
        <title>Complete sequence of Methylotenera sp. 301.</title>
        <authorList>
            <person name="Lucas S."/>
            <person name="Copeland A."/>
            <person name="Lapidus A."/>
            <person name="Cheng J.-F."/>
            <person name="Bruce D."/>
            <person name="Goodwin L."/>
            <person name="Pitluck S."/>
            <person name="Clum A."/>
            <person name="Land M."/>
            <person name="Hauser L."/>
            <person name="Kyrpides N."/>
            <person name="Ivanova N."/>
            <person name="Chistoservova L."/>
            <person name="Kalyuzhnaya M."/>
            <person name="Woyke T."/>
        </authorList>
    </citation>
    <scope>NUCLEOTIDE SEQUENCE [LARGE SCALE GENOMIC DNA]</scope>
    <source>
        <strain evidence="10">301</strain>
    </source>
</reference>
<dbReference type="Proteomes" id="UP000000383">
    <property type="component" value="Chromosome"/>
</dbReference>
<comment type="similarity">
    <text evidence="2">Belongs to the DsbD family.</text>
</comment>
<feature type="domain" description="Cytochrome C biogenesis protein transmembrane" evidence="8">
    <location>
        <begin position="10"/>
        <end position="217"/>
    </location>
</feature>
<evidence type="ECO:0000256" key="6">
    <source>
        <dbReference type="ARBA" id="ARBA00023136"/>
    </source>
</evidence>
<dbReference type="AlphaFoldDB" id="D7DKJ5"/>
<keyword evidence="6 7" id="KW-0472">Membrane</keyword>
<dbReference type="InterPro" id="IPR003834">
    <property type="entry name" value="Cyt_c_assmbl_TM_dom"/>
</dbReference>
<evidence type="ECO:0000313" key="10">
    <source>
        <dbReference type="Proteomes" id="UP000000383"/>
    </source>
</evidence>
<organism evidence="9 10">
    <name type="scientific">Methylotenera versatilis (strain 301)</name>
    <dbReference type="NCBI Taxonomy" id="666681"/>
    <lineage>
        <taxon>Bacteria</taxon>
        <taxon>Pseudomonadati</taxon>
        <taxon>Pseudomonadota</taxon>
        <taxon>Betaproteobacteria</taxon>
        <taxon>Nitrosomonadales</taxon>
        <taxon>Methylophilaceae</taxon>
        <taxon>Methylotenera</taxon>
    </lineage>
</organism>
<dbReference type="Pfam" id="PF02683">
    <property type="entry name" value="DsbD_TM"/>
    <property type="match status" value="1"/>
</dbReference>
<keyword evidence="10" id="KW-1185">Reference proteome</keyword>
<protein>
    <submittedName>
        <fullName evidence="9">Cytochrome c biogenesis protein transmembrane region</fullName>
    </submittedName>
</protein>
<evidence type="ECO:0000256" key="5">
    <source>
        <dbReference type="ARBA" id="ARBA00022989"/>
    </source>
</evidence>
<evidence type="ECO:0000256" key="1">
    <source>
        <dbReference type="ARBA" id="ARBA00004141"/>
    </source>
</evidence>
<evidence type="ECO:0000256" key="7">
    <source>
        <dbReference type="SAM" id="Phobius"/>
    </source>
</evidence>
<evidence type="ECO:0000256" key="3">
    <source>
        <dbReference type="ARBA" id="ARBA00022692"/>
    </source>
</evidence>
<comment type="subcellular location">
    <subcellularLocation>
        <location evidence="1">Membrane</location>
        <topology evidence="1">Multi-pass membrane protein</topology>
    </subcellularLocation>
</comment>
<evidence type="ECO:0000256" key="4">
    <source>
        <dbReference type="ARBA" id="ARBA00022748"/>
    </source>
</evidence>
<dbReference type="GO" id="GO:0017004">
    <property type="term" value="P:cytochrome complex assembly"/>
    <property type="evidence" value="ECO:0007669"/>
    <property type="project" value="UniProtKB-KW"/>
</dbReference>
<keyword evidence="5 7" id="KW-1133">Transmembrane helix</keyword>
<name>D7DKJ5_METV0</name>
<evidence type="ECO:0000256" key="2">
    <source>
        <dbReference type="ARBA" id="ARBA00006143"/>
    </source>
</evidence>
<dbReference type="PANTHER" id="PTHR31272">
    <property type="entry name" value="CYTOCHROME C-TYPE BIOGENESIS PROTEIN HI_1454-RELATED"/>
    <property type="match status" value="1"/>
</dbReference>
<sequence>MIADFGVYGLSFLAGILSILSPCVLPLVPIIVGTALNTHKYGPYALAFGLAISFTAVGVFIATIGASIGIDQEVFRTIAALLLITFGVVLLSGTLQEKFASVTAGISGSGNNLLSKVSTDSLSGQFILGLLLGIVWSPCVGPVLGATITLASQGANLLHVTLVMAIFGLGAGLPLILLGSLSRQAMMKVRSKLFTAGKVGKRILGVILLLVGLLIISGLDKQFEALIVKASPDWLISITTRY</sequence>
<feature type="transmembrane region" description="Helical" evidence="7">
    <location>
        <begin position="126"/>
        <end position="151"/>
    </location>
</feature>
<dbReference type="InterPro" id="IPR051790">
    <property type="entry name" value="Cytochrome_c-biogenesis_DsbD"/>
</dbReference>
<feature type="transmembrane region" description="Helical" evidence="7">
    <location>
        <begin position="157"/>
        <end position="178"/>
    </location>
</feature>
<accession>D7DKJ5</accession>
<evidence type="ECO:0000313" key="9">
    <source>
        <dbReference type="EMBL" id="ADI30441.1"/>
    </source>
</evidence>
<keyword evidence="3 7" id="KW-0812">Transmembrane</keyword>
<dbReference type="EMBL" id="CP002056">
    <property type="protein sequence ID" value="ADI30441.1"/>
    <property type="molecule type" value="Genomic_DNA"/>
</dbReference>
<dbReference type="RefSeq" id="WP_013148752.1">
    <property type="nucleotide sequence ID" value="NC_014207.1"/>
</dbReference>
<dbReference type="HOGENOM" id="CLU_053225_4_0_4"/>
<dbReference type="STRING" id="666681.M301_2072"/>